<dbReference type="RefSeq" id="WP_092369944.1">
    <property type="nucleotide sequence ID" value="NZ_FOIM01000035.1"/>
</dbReference>
<dbReference type="AlphaFoldDB" id="A0A1I0JT10"/>
<evidence type="ECO:0000313" key="1">
    <source>
        <dbReference type="EMBL" id="SEU13747.1"/>
    </source>
</evidence>
<dbReference type="GeneID" id="93277816"/>
<reference evidence="2" key="1">
    <citation type="submission" date="2016-10" db="EMBL/GenBank/DDBJ databases">
        <authorList>
            <person name="Varghese N."/>
            <person name="Submissions S."/>
        </authorList>
    </citation>
    <scope>NUCLEOTIDE SEQUENCE [LARGE SCALE GENOMIC DNA]</scope>
    <source>
        <strain evidence="2">NLAE-zl-G277</strain>
    </source>
</reference>
<protein>
    <submittedName>
        <fullName evidence="1">Uncharacterized protein</fullName>
    </submittedName>
</protein>
<organism evidence="1 2">
    <name type="scientific">Enterocloster lavalensis</name>
    <dbReference type="NCBI Taxonomy" id="460384"/>
    <lineage>
        <taxon>Bacteria</taxon>
        <taxon>Bacillati</taxon>
        <taxon>Bacillota</taxon>
        <taxon>Clostridia</taxon>
        <taxon>Lachnospirales</taxon>
        <taxon>Lachnospiraceae</taxon>
        <taxon>Enterocloster</taxon>
    </lineage>
</organism>
<sequence>MIPIYQCEDLYLYEIVEDYKWAETEEERSDILNAFCASIWSCANKRRTWTRTIRYRVNRTAAGSELGRIFAGWTRVEYLACKSTTKEENWRPLLRQKINNLYTRYFDPEIILDKAYLDLLKTPKRLYYEWTAGAEMDPADVEAQISRAMEEAGTVKEALKRGKMTLPWNDYKRLIEIFLYRCFQNCKLADQYEGKACVLGRVDFLTEDHFYVKYMSRCLDGELRKWQKQYYGVPQSSRKGYKRCAVCAALIEKGGNRKTLCRACRADNDLMRYRRYNEKRTTNRKTEF</sequence>
<gene>
    <name evidence="1" type="ORF">SAMN05216313_13521</name>
</gene>
<dbReference type="STRING" id="460384.SAMN05216313_13521"/>
<name>A0A1I0JT10_9FIRM</name>
<dbReference type="Proteomes" id="UP000198508">
    <property type="component" value="Unassembled WGS sequence"/>
</dbReference>
<keyword evidence="2" id="KW-1185">Reference proteome</keyword>
<accession>A0A1I0JT10</accession>
<evidence type="ECO:0000313" key="2">
    <source>
        <dbReference type="Proteomes" id="UP000198508"/>
    </source>
</evidence>
<dbReference type="EMBL" id="FOIM01000035">
    <property type="protein sequence ID" value="SEU13747.1"/>
    <property type="molecule type" value="Genomic_DNA"/>
</dbReference>
<proteinExistence type="predicted"/>